<dbReference type="Proteomes" id="UP000179241">
    <property type="component" value="Unassembled WGS sequence"/>
</dbReference>
<comment type="caution">
    <text evidence="1">The sequence shown here is derived from an EMBL/GenBank/DDBJ whole genome shotgun (WGS) entry which is preliminary data.</text>
</comment>
<evidence type="ECO:0000313" key="2">
    <source>
        <dbReference type="Proteomes" id="UP000179241"/>
    </source>
</evidence>
<dbReference type="AlphaFoldDB" id="A0A1F8CJX4"/>
<protein>
    <submittedName>
        <fullName evidence="1">Uncharacterized protein</fullName>
    </submittedName>
</protein>
<reference evidence="1 2" key="1">
    <citation type="journal article" date="2016" name="Nat. Commun.">
        <title>Thousands of microbial genomes shed light on interconnected biogeochemical processes in an aquifer system.</title>
        <authorList>
            <person name="Anantharaman K."/>
            <person name="Brown C.T."/>
            <person name="Hug L.A."/>
            <person name="Sharon I."/>
            <person name="Castelle C.J."/>
            <person name="Probst A.J."/>
            <person name="Thomas B.C."/>
            <person name="Singh A."/>
            <person name="Wilkins M.J."/>
            <person name="Karaoz U."/>
            <person name="Brodie E.L."/>
            <person name="Williams K.H."/>
            <person name="Hubbard S.S."/>
            <person name="Banfield J.F."/>
        </authorList>
    </citation>
    <scope>NUCLEOTIDE SEQUENCE [LARGE SCALE GENOMIC DNA]</scope>
</reference>
<dbReference type="EMBL" id="MGHU01000050">
    <property type="protein sequence ID" value="OGM76534.1"/>
    <property type="molecule type" value="Genomic_DNA"/>
</dbReference>
<evidence type="ECO:0000313" key="1">
    <source>
        <dbReference type="EMBL" id="OGM76534.1"/>
    </source>
</evidence>
<name>A0A1F8CJX4_9BACT</name>
<accession>A0A1F8CJX4</accession>
<gene>
    <name evidence="1" type="ORF">A2188_02865</name>
</gene>
<proteinExistence type="predicted"/>
<sequence>MAVVLTTNRDALLIFCLLGQVCPKNKTGQFQYRLTSPDVKGVLPTLTSEMGGEALGRSFTPRFWERKY</sequence>
<organism evidence="1 2">
    <name type="scientific">Candidatus Woesebacteria bacterium RIFOXYA1_FULL_43_9</name>
    <dbReference type="NCBI Taxonomy" id="1802534"/>
    <lineage>
        <taxon>Bacteria</taxon>
        <taxon>Candidatus Woeseibacteriota</taxon>
    </lineage>
</organism>